<accession>A0ABU8ZQT4</accession>
<keyword evidence="1" id="KW-0472">Membrane</keyword>
<evidence type="ECO:0000313" key="2">
    <source>
        <dbReference type="EMBL" id="MEK0307161.1"/>
    </source>
</evidence>
<keyword evidence="3" id="KW-1185">Reference proteome</keyword>
<comment type="caution">
    <text evidence="2">The sequence shown here is derived from an EMBL/GenBank/DDBJ whole genome shotgun (WGS) entry which is preliminary data.</text>
</comment>
<evidence type="ECO:0000256" key="1">
    <source>
        <dbReference type="SAM" id="Phobius"/>
    </source>
</evidence>
<organism evidence="2 3">
    <name type="scientific">Bifidobacterium favimelis</name>
    <dbReference type="NCBI Taxonomy" id="3122979"/>
    <lineage>
        <taxon>Bacteria</taxon>
        <taxon>Bacillati</taxon>
        <taxon>Actinomycetota</taxon>
        <taxon>Actinomycetes</taxon>
        <taxon>Bifidobacteriales</taxon>
        <taxon>Bifidobacteriaceae</taxon>
        <taxon>Bifidobacterium</taxon>
    </lineage>
</organism>
<reference evidence="2 3" key="1">
    <citation type="submission" date="2024-02" db="EMBL/GenBank/DDBJ databases">
        <title>Bifidobacterium honeyensis sp. nov., isolated from the comb honey.</title>
        <authorList>
            <person name="Liu W."/>
            <person name="Li Y."/>
        </authorList>
    </citation>
    <scope>NUCLEOTIDE SEQUENCE [LARGE SCALE GENOMIC DNA]</scope>
    <source>
        <strain evidence="2 3">IMAU50988</strain>
    </source>
</reference>
<dbReference type="RefSeq" id="WP_340469880.1">
    <property type="nucleotide sequence ID" value="NZ_JBANBB010000002.1"/>
</dbReference>
<dbReference type="Proteomes" id="UP001373159">
    <property type="component" value="Unassembled WGS sequence"/>
</dbReference>
<keyword evidence="1" id="KW-1133">Transmembrane helix</keyword>
<protein>
    <submittedName>
        <fullName evidence="2">Uncharacterized protein</fullName>
    </submittedName>
</protein>
<sequence length="241" mass="26439">MEQGERYGLNQDQEEALDSLAQTNTYAKQSKWTTFRQLPEGKRWPYFAQHFLPGVAAIVILLAVVISLVVTRLNKPPDPVLSVQAFNMSASAGQLDEIKEGFVKDRKLDDARLVDIGATLTLNDNGYDDSVKALAQVTAGEINMVVARRSLYPTLCKRGYVAKADQGVKADRLKALADKGILTDDQGRPTKDLHRAVGLDLSRSAVWSGRPGLPSDAILGLSNVADSKAYVGQFIDYLDFR</sequence>
<dbReference type="EMBL" id="JBANBB010000002">
    <property type="protein sequence ID" value="MEK0307161.1"/>
    <property type="molecule type" value="Genomic_DNA"/>
</dbReference>
<proteinExistence type="predicted"/>
<keyword evidence="1" id="KW-0812">Transmembrane</keyword>
<gene>
    <name evidence="2" type="ORF">V8P97_06775</name>
</gene>
<feature type="transmembrane region" description="Helical" evidence="1">
    <location>
        <begin position="51"/>
        <end position="70"/>
    </location>
</feature>
<name>A0ABU8ZQT4_9BIFI</name>
<evidence type="ECO:0000313" key="3">
    <source>
        <dbReference type="Proteomes" id="UP001373159"/>
    </source>
</evidence>